<dbReference type="EMBL" id="CAJZAG010000012">
    <property type="protein sequence ID" value="CAG9183891.1"/>
    <property type="molecule type" value="Genomic_DNA"/>
</dbReference>
<comment type="caution">
    <text evidence="1">The sequence shown here is derived from an EMBL/GenBank/DDBJ whole genome shotgun (WGS) entry which is preliminary data.</text>
</comment>
<dbReference type="RefSeq" id="WP_223994065.1">
    <property type="nucleotide sequence ID" value="NZ_CAJZAG010000012.1"/>
</dbReference>
<protein>
    <submittedName>
        <fullName evidence="1">Uncharacterized protein</fullName>
    </submittedName>
</protein>
<keyword evidence="2" id="KW-1185">Reference proteome</keyword>
<accession>A0ABN7ZGT2</accession>
<gene>
    <name evidence="1" type="ORF">LMG32289_05455</name>
</gene>
<proteinExistence type="predicted"/>
<name>A0ABN7ZGT2_9BURK</name>
<evidence type="ECO:0000313" key="2">
    <source>
        <dbReference type="Proteomes" id="UP000706525"/>
    </source>
</evidence>
<sequence length="63" mass="6934">MNEYTRKRLEDELRAHVAGVCASESDRRHEADSNVQTKAAGLPVAPLQMLGIVVHNDAKPIHS</sequence>
<evidence type="ECO:0000313" key="1">
    <source>
        <dbReference type="EMBL" id="CAG9183891.1"/>
    </source>
</evidence>
<reference evidence="1 2" key="1">
    <citation type="submission" date="2021-08" db="EMBL/GenBank/DDBJ databases">
        <authorList>
            <person name="Peeters C."/>
        </authorList>
    </citation>
    <scope>NUCLEOTIDE SEQUENCE [LARGE SCALE GENOMIC DNA]</scope>
    <source>
        <strain evidence="1 2">LMG 32289</strain>
    </source>
</reference>
<organism evidence="1 2">
    <name type="scientific">Cupriavidus pampae</name>
    <dbReference type="NCBI Taxonomy" id="659251"/>
    <lineage>
        <taxon>Bacteria</taxon>
        <taxon>Pseudomonadati</taxon>
        <taxon>Pseudomonadota</taxon>
        <taxon>Betaproteobacteria</taxon>
        <taxon>Burkholderiales</taxon>
        <taxon>Burkholderiaceae</taxon>
        <taxon>Cupriavidus</taxon>
    </lineage>
</organism>
<dbReference type="Proteomes" id="UP000706525">
    <property type="component" value="Unassembled WGS sequence"/>
</dbReference>